<dbReference type="PIRSF" id="PIRSF002129">
    <property type="entry name" value="Ribosom_S6_euk"/>
    <property type="match status" value="1"/>
</dbReference>
<dbReference type="GO" id="GO:0005840">
    <property type="term" value="C:ribosome"/>
    <property type="evidence" value="ECO:0007669"/>
    <property type="project" value="UniProtKB-KW"/>
</dbReference>
<dbReference type="GO" id="GO:0003735">
    <property type="term" value="F:structural constituent of ribosome"/>
    <property type="evidence" value="ECO:0007669"/>
    <property type="project" value="InterPro"/>
</dbReference>
<dbReference type="InterPro" id="IPR014401">
    <property type="entry name" value="Ribosomal_eS6-like"/>
</dbReference>
<comment type="similarity">
    <text evidence="1 4">Belongs to the eukaryotic ribosomal protein eS6 family.</text>
</comment>
<dbReference type="GO" id="GO:1990904">
    <property type="term" value="C:ribonucleoprotein complex"/>
    <property type="evidence" value="ECO:0007669"/>
    <property type="project" value="UniProtKB-KW"/>
</dbReference>
<dbReference type="Proteomes" id="UP000694727">
    <property type="component" value="Unplaced"/>
</dbReference>
<dbReference type="GO" id="GO:0006412">
    <property type="term" value="P:translation"/>
    <property type="evidence" value="ECO:0007669"/>
    <property type="project" value="InterPro"/>
</dbReference>
<organism evidence="6 7">
    <name type="scientific">Sus scrofa</name>
    <name type="common">Pig</name>
    <dbReference type="NCBI Taxonomy" id="9823"/>
    <lineage>
        <taxon>Eukaryota</taxon>
        <taxon>Metazoa</taxon>
        <taxon>Chordata</taxon>
        <taxon>Craniata</taxon>
        <taxon>Vertebrata</taxon>
        <taxon>Euteleostomi</taxon>
        <taxon>Mammalia</taxon>
        <taxon>Eutheria</taxon>
        <taxon>Laurasiatheria</taxon>
        <taxon>Artiodactyla</taxon>
        <taxon>Suina</taxon>
        <taxon>Suidae</taxon>
        <taxon>Sus</taxon>
    </lineage>
</organism>
<evidence type="ECO:0000256" key="1">
    <source>
        <dbReference type="ARBA" id="ARBA00009312"/>
    </source>
</evidence>
<sequence>MKLNISLLATGCGKLIEVDDEQKLGTFHEKRMATEVAADALGEEWEGDGVRIGGGNNTQGFPMKQGVWTHGQAPLLLSKGYSFRGGIVDARLSKDIPGLTNTTAPRHLGPKRASGICNLSSLSQEDEVLPYVVRKSLNKGVKKPRTKAPKIQCLVPPHVLRHRRQRVALKKQHTKKNKEEAAEYAKLLAKRMKEAEEQCQEQRLSSRRASTSKAGARRKMRCFKSHKEHGIFKTNAFYYG</sequence>
<evidence type="ECO:0000256" key="4">
    <source>
        <dbReference type="PIRNR" id="PIRNR002129"/>
    </source>
</evidence>
<dbReference type="Gene3D" id="1.20.5.2650">
    <property type="match status" value="1"/>
</dbReference>
<dbReference type="AlphaFoldDB" id="A0A8D0RF55"/>
<name>A0A8D0RF55_PIG</name>
<dbReference type="PANTHER" id="PTHR11502">
    <property type="entry name" value="40S RIBOSOMAL PROTEIN S6"/>
    <property type="match status" value="1"/>
</dbReference>
<feature type="region of interest" description="Disordered" evidence="5">
    <location>
        <begin position="198"/>
        <end position="218"/>
    </location>
</feature>
<dbReference type="SMART" id="SM01405">
    <property type="entry name" value="Ribosomal_S6e"/>
    <property type="match status" value="1"/>
</dbReference>
<protein>
    <recommendedName>
        <fullName evidence="4">40S ribosomal protein S6</fullName>
    </recommendedName>
</protein>
<evidence type="ECO:0000256" key="2">
    <source>
        <dbReference type="ARBA" id="ARBA00022980"/>
    </source>
</evidence>
<evidence type="ECO:0000256" key="5">
    <source>
        <dbReference type="SAM" id="MobiDB-lite"/>
    </source>
</evidence>
<dbReference type="InterPro" id="IPR001377">
    <property type="entry name" value="Ribosomal_eS6"/>
</dbReference>
<reference evidence="6" key="1">
    <citation type="submission" date="2025-08" db="UniProtKB">
        <authorList>
            <consortium name="Ensembl"/>
        </authorList>
    </citation>
    <scope>IDENTIFICATION</scope>
</reference>
<feature type="compositionally biased region" description="Polar residues" evidence="5">
    <location>
        <begin position="201"/>
        <end position="213"/>
    </location>
</feature>
<dbReference type="Ensembl" id="ENSSSCT00025036195.1">
    <property type="protein sequence ID" value="ENSSSCP00025015127.1"/>
    <property type="gene ID" value="ENSSSCG00025026750.1"/>
</dbReference>
<keyword evidence="3 4" id="KW-0687">Ribonucleoprotein</keyword>
<keyword evidence="2 4" id="KW-0689">Ribosomal protein</keyword>
<evidence type="ECO:0000313" key="6">
    <source>
        <dbReference type="Ensembl" id="ENSSSCP00025015127.1"/>
    </source>
</evidence>
<proteinExistence type="inferred from homology"/>
<dbReference type="Pfam" id="PF01092">
    <property type="entry name" value="Ribosomal_S6e"/>
    <property type="match status" value="1"/>
</dbReference>
<evidence type="ECO:0000256" key="3">
    <source>
        <dbReference type="ARBA" id="ARBA00023274"/>
    </source>
</evidence>
<evidence type="ECO:0000313" key="7">
    <source>
        <dbReference type="Proteomes" id="UP000694727"/>
    </source>
</evidence>
<accession>A0A8D0RF55</accession>